<comment type="pathway">
    <text evidence="1">Amino-acid biosynthesis; L-asparagine biosynthesis; L-asparagine from L-aspartate (L-Gln route): step 1/1.</text>
</comment>
<organism evidence="10 11">
    <name type="scientific">Marinicrinis lubricantis</name>
    <dbReference type="NCBI Taxonomy" id="2086470"/>
    <lineage>
        <taxon>Bacteria</taxon>
        <taxon>Bacillati</taxon>
        <taxon>Bacillota</taxon>
        <taxon>Bacilli</taxon>
        <taxon>Bacillales</taxon>
        <taxon>Paenibacillaceae</taxon>
    </lineage>
</organism>
<dbReference type="CDD" id="cd01991">
    <property type="entry name" value="Asn_synthase_B_C"/>
    <property type="match status" value="1"/>
</dbReference>
<dbReference type="CDD" id="cd00712">
    <property type="entry name" value="AsnB"/>
    <property type="match status" value="1"/>
</dbReference>
<dbReference type="EMBL" id="JBHSQV010000184">
    <property type="protein sequence ID" value="MFC5988708.1"/>
    <property type="molecule type" value="Genomic_DNA"/>
</dbReference>
<keyword evidence="4" id="KW-0547">Nucleotide-binding</keyword>
<dbReference type="InterPro" id="IPR006426">
    <property type="entry name" value="Asn_synth_AEB"/>
</dbReference>
<keyword evidence="7" id="KW-0315">Glutamine amidotransferase</keyword>
<evidence type="ECO:0000256" key="7">
    <source>
        <dbReference type="ARBA" id="ARBA00022962"/>
    </source>
</evidence>
<dbReference type="InterPro" id="IPR014729">
    <property type="entry name" value="Rossmann-like_a/b/a_fold"/>
</dbReference>
<feature type="domain" description="Glutamine amidotransferase type-2" evidence="9">
    <location>
        <begin position="2"/>
        <end position="216"/>
    </location>
</feature>
<dbReference type="Gene3D" id="3.40.50.620">
    <property type="entry name" value="HUPs"/>
    <property type="match status" value="1"/>
</dbReference>
<dbReference type="RefSeq" id="WP_379896189.1">
    <property type="nucleotide sequence ID" value="NZ_CBCSCT010000006.1"/>
</dbReference>
<evidence type="ECO:0000256" key="1">
    <source>
        <dbReference type="ARBA" id="ARBA00005187"/>
    </source>
</evidence>
<comment type="similarity">
    <text evidence="2">Belongs to the asparagine synthetase family.</text>
</comment>
<dbReference type="Proteomes" id="UP001596250">
    <property type="component" value="Unassembled WGS sequence"/>
</dbReference>
<dbReference type="InterPro" id="IPR001962">
    <property type="entry name" value="Asn_synthase"/>
</dbReference>
<evidence type="ECO:0000256" key="4">
    <source>
        <dbReference type="ARBA" id="ARBA00022741"/>
    </source>
</evidence>
<keyword evidence="6" id="KW-0028">Amino-acid biosynthesis</keyword>
<dbReference type="Pfam" id="PF13537">
    <property type="entry name" value="GATase_7"/>
    <property type="match status" value="1"/>
</dbReference>
<dbReference type="InterPro" id="IPR051786">
    <property type="entry name" value="ASN_synthetase/amidase"/>
</dbReference>
<dbReference type="InterPro" id="IPR033738">
    <property type="entry name" value="AsnB_N"/>
</dbReference>
<protein>
    <recommendedName>
        <fullName evidence="3">asparagine synthase (glutamine-hydrolyzing)</fullName>
        <ecNumber evidence="3">6.3.5.4</ecNumber>
    </recommendedName>
</protein>
<dbReference type="PANTHER" id="PTHR43284:SF1">
    <property type="entry name" value="ASPARAGINE SYNTHETASE"/>
    <property type="match status" value="1"/>
</dbReference>
<keyword evidence="5" id="KW-0067">ATP-binding</keyword>
<sequence>MCGFTGWVDWNKDLRHYPKIVEQMTQTLAPRGPDAEGIFLSEHAALGHRRLSVIDPEKGAQPMTRSIGNWKYTVAYNGELYNAPELRQELRCRGYSFTTHCDTEVLLVAYMEWGSACLDKFNGIFAFAVWDERENKCFLARDRVGVKPLFYTIQNETLLFASEPKAILAHPSFPAEIDREGLAEIFAVGPARTPGHGVFKGLHELRPGCFMEFTPSSHRIHTYWQLESREHGDDLEKTAAIVQGLLEDTVHRQLVSDVPVCTLLSGGLDSSALTSIASRFYDQHGKEKLHTYSVDYVDNDKHFKSSAFTPNSDKPWIEKMNQFLGTQHHYIQFDTPELVTALEEVVLARDLPGMADVDASLLLFCREIKKGATVAISGEAADEVFGGYPWFHRDDALSAHTFPWSLKLKERVSVLSSETADWIKPEQYVAGRYEEALSEVPRLEGEDEQQQRMREMSYLNITRFMPTLLDRKDRMSMRVGLEVRVPFCDHRLIDYVFNIPWEIKTSGDREKGILRKALQGILPDEVLKRKKSPYPKTHNPQYAAQVKQWMSEILEDSSSPIFPYINVEQLKKWARSKDDQFNIPWFGQLMTGPQMFAYLAQVNYWMKEYNVKVVT</sequence>
<evidence type="ECO:0000259" key="9">
    <source>
        <dbReference type="PROSITE" id="PS51278"/>
    </source>
</evidence>
<reference evidence="11" key="1">
    <citation type="journal article" date="2019" name="Int. J. Syst. Evol. Microbiol.">
        <title>The Global Catalogue of Microorganisms (GCM) 10K type strain sequencing project: providing services to taxonomists for standard genome sequencing and annotation.</title>
        <authorList>
            <consortium name="The Broad Institute Genomics Platform"/>
            <consortium name="The Broad Institute Genome Sequencing Center for Infectious Disease"/>
            <person name="Wu L."/>
            <person name="Ma J."/>
        </authorList>
    </citation>
    <scope>NUCLEOTIDE SEQUENCE [LARGE SCALE GENOMIC DNA]</scope>
    <source>
        <strain evidence="11">CCM 8749</strain>
    </source>
</reference>
<comment type="catalytic activity">
    <reaction evidence="8">
        <text>L-aspartate + L-glutamine + ATP + H2O = L-asparagine + L-glutamate + AMP + diphosphate + H(+)</text>
        <dbReference type="Rhea" id="RHEA:12228"/>
        <dbReference type="ChEBI" id="CHEBI:15377"/>
        <dbReference type="ChEBI" id="CHEBI:15378"/>
        <dbReference type="ChEBI" id="CHEBI:29985"/>
        <dbReference type="ChEBI" id="CHEBI:29991"/>
        <dbReference type="ChEBI" id="CHEBI:30616"/>
        <dbReference type="ChEBI" id="CHEBI:33019"/>
        <dbReference type="ChEBI" id="CHEBI:58048"/>
        <dbReference type="ChEBI" id="CHEBI:58359"/>
        <dbReference type="ChEBI" id="CHEBI:456215"/>
        <dbReference type="EC" id="6.3.5.4"/>
    </reaction>
</comment>
<evidence type="ECO:0000256" key="6">
    <source>
        <dbReference type="ARBA" id="ARBA00022888"/>
    </source>
</evidence>
<evidence type="ECO:0000256" key="5">
    <source>
        <dbReference type="ARBA" id="ARBA00022840"/>
    </source>
</evidence>
<dbReference type="Gene3D" id="3.60.20.10">
    <property type="entry name" value="Glutamine Phosphoribosylpyrophosphate, subunit 1, domain 1"/>
    <property type="match status" value="1"/>
</dbReference>
<dbReference type="PIRSF" id="PIRSF001589">
    <property type="entry name" value="Asn_synthetase_glu-h"/>
    <property type="match status" value="1"/>
</dbReference>
<keyword evidence="6" id="KW-0061">Asparagine biosynthesis</keyword>
<keyword evidence="11" id="KW-1185">Reference proteome</keyword>
<evidence type="ECO:0000313" key="11">
    <source>
        <dbReference type="Proteomes" id="UP001596250"/>
    </source>
</evidence>
<evidence type="ECO:0000256" key="2">
    <source>
        <dbReference type="ARBA" id="ARBA00005752"/>
    </source>
</evidence>
<dbReference type="SUPFAM" id="SSF56235">
    <property type="entry name" value="N-terminal nucleophile aminohydrolases (Ntn hydrolases)"/>
    <property type="match status" value="1"/>
</dbReference>
<dbReference type="NCBIfam" id="TIGR01536">
    <property type="entry name" value="asn_synth_AEB"/>
    <property type="match status" value="1"/>
</dbReference>
<evidence type="ECO:0000256" key="8">
    <source>
        <dbReference type="ARBA" id="ARBA00048741"/>
    </source>
</evidence>
<dbReference type="GO" id="GO:0004066">
    <property type="term" value="F:asparagine synthase (glutamine-hydrolyzing) activity"/>
    <property type="evidence" value="ECO:0007669"/>
    <property type="project" value="UniProtKB-EC"/>
</dbReference>
<dbReference type="InterPro" id="IPR029055">
    <property type="entry name" value="Ntn_hydrolases_N"/>
</dbReference>
<name>A0ABW1IV44_9BACL</name>
<dbReference type="InterPro" id="IPR017932">
    <property type="entry name" value="GATase_2_dom"/>
</dbReference>
<dbReference type="SUPFAM" id="SSF52402">
    <property type="entry name" value="Adenine nucleotide alpha hydrolases-like"/>
    <property type="match status" value="1"/>
</dbReference>
<dbReference type="PROSITE" id="PS51278">
    <property type="entry name" value="GATASE_TYPE_2"/>
    <property type="match status" value="1"/>
</dbReference>
<dbReference type="Pfam" id="PF00733">
    <property type="entry name" value="Asn_synthase"/>
    <property type="match status" value="1"/>
</dbReference>
<evidence type="ECO:0000313" key="10">
    <source>
        <dbReference type="EMBL" id="MFC5988708.1"/>
    </source>
</evidence>
<evidence type="ECO:0000256" key="3">
    <source>
        <dbReference type="ARBA" id="ARBA00012737"/>
    </source>
</evidence>
<gene>
    <name evidence="10" type="primary">asnB</name>
    <name evidence="10" type="ORF">ACFPXP_20080</name>
</gene>
<dbReference type="EC" id="6.3.5.4" evidence="3"/>
<keyword evidence="10" id="KW-0436">Ligase</keyword>
<dbReference type="PANTHER" id="PTHR43284">
    <property type="entry name" value="ASPARAGINE SYNTHETASE (GLUTAMINE-HYDROLYZING)"/>
    <property type="match status" value="1"/>
</dbReference>
<comment type="caution">
    <text evidence="10">The sequence shown here is derived from an EMBL/GenBank/DDBJ whole genome shotgun (WGS) entry which is preliminary data.</text>
</comment>
<accession>A0ABW1IV44</accession>
<proteinExistence type="inferred from homology"/>